<evidence type="ECO:0000259" key="6">
    <source>
        <dbReference type="Pfam" id="PF03807"/>
    </source>
</evidence>
<dbReference type="AlphaFoldDB" id="A0A7C1E974"/>
<comment type="catalytic activity">
    <reaction evidence="4">
        <text>L-proline + NAD(+) = (S)-1-pyrroline-5-carboxylate + NADH + 2 H(+)</text>
        <dbReference type="Rhea" id="RHEA:14105"/>
        <dbReference type="ChEBI" id="CHEBI:15378"/>
        <dbReference type="ChEBI" id="CHEBI:17388"/>
        <dbReference type="ChEBI" id="CHEBI:57540"/>
        <dbReference type="ChEBI" id="CHEBI:57945"/>
        <dbReference type="ChEBI" id="CHEBI:60039"/>
        <dbReference type="EC" id="1.5.1.2"/>
    </reaction>
</comment>
<dbReference type="PIRSF" id="PIRSF000193">
    <property type="entry name" value="Pyrrol-5-carb_rd"/>
    <property type="match status" value="1"/>
</dbReference>
<dbReference type="Pfam" id="PF14748">
    <property type="entry name" value="P5CR_dimer"/>
    <property type="match status" value="1"/>
</dbReference>
<reference evidence="8" key="1">
    <citation type="journal article" date="2020" name="mSystems">
        <title>Genome- and Community-Level Interaction Insights into Carbon Utilization and Element Cycling Functions of Hydrothermarchaeota in Hydrothermal Sediment.</title>
        <authorList>
            <person name="Zhou Z."/>
            <person name="Liu Y."/>
            <person name="Xu W."/>
            <person name="Pan J."/>
            <person name="Luo Z.H."/>
            <person name="Li M."/>
        </authorList>
    </citation>
    <scope>NUCLEOTIDE SEQUENCE [LARGE SCALE GENOMIC DNA]</scope>
    <source>
        <strain evidence="8">SpSt-123</strain>
    </source>
</reference>
<keyword evidence="4" id="KW-0963">Cytoplasm</keyword>
<dbReference type="EMBL" id="DSDY01000047">
    <property type="protein sequence ID" value="HDS10261.1"/>
    <property type="molecule type" value="Genomic_DNA"/>
</dbReference>
<comment type="pathway">
    <text evidence="4">Amino-acid biosynthesis; L-proline biosynthesis; L-proline from L-glutamate 5-semialdehyde: step 1/1.</text>
</comment>
<dbReference type="SUPFAM" id="SSF51735">
    <property type="entry name" value="NAD(P)-binding Rossmann-fold domains"/>
    <property type="match status" value="1"/>
</dbReference>
<dbReference type="InterPro" id="IPR028939">
    <property type="entry name" value="P5C_Rdtase_cat_N"/>
</dbReference>
<comment type="caution">
    <text evidence="8">The sequence shown here is derived from an EMBL/GenBank/DDBJ whole genome shotgun (WGS) entry which is preliminary data.</text>
</comment>
<dbReference type="EC" id="1.5.1.2" evidence="4"/>
<evidence type="ECO:0000256" key="4">
    <source>
        <dbReference type="HAMAP-Rule" id="MF_01925"/>
    </source>
</evidence>
<dbReference type="Gene3D" id="1.10.3730.10">
    <property type="entry name" value="ProC C-terminal domain-like"/>
    <property type="match status" value="1"/>
</dbReference>
<accession>A0A7C1E974</accession>
<feature type="domain" description="Pyrroline-5-carboxylate reductase catalytic N-terminal" evidence="6">
    <location>
        <begin position="6"/>
        <end position="97"/>
    </location>
</feature>
<dbReference type="GO" id="GO:0004735">
    <property type="term" value="F:pyrroline-5-carboxylate reductase activity"/>
    <property type="evidence" value="ECO:0007669"/>
    <property type="project" value="UniProtKB-UniRule"/>
</dbReference>
<dbReference type="PANTHER" id="PTHR11645">
    <property type="entry name" value="PYRROLINE-5-CARBOXYLATE REDUCTASE"/>
    <property type="match status" value="1"/>
</dbReference>
<dbReference type="InterPro" id="IPR036291">
    <property type="entry name" value="NAD(P)-bd_dom_sf"/>
</dbReference>
<evidence type="ECO:0000256" key="1">
    <source>
        <dbReference type="ARBA" id="ARBA00005525"/>
    </source>
</evidence>
<keyword evidence="4" id="KW-0641">Proline biosynthesis</keyword>
<evidence type="ECO:0000256" key="5">
    <source>
        <dbReference type="PIRSR" id="PIRSR000193-1"/>
    </source>
</evidence>
<dbReference type="InterPro" id="IPR029036">
    <property type="entry name" value="P5CR_dimer"/>
</dbReference>
<dbReference type="UniPathway" id="UPA00098">
    <property type="reaction ID" value="UER00361"/>
</dbReference>
<dbReference type="HAMAP" id="MF_01925">
    <property type="entry name" value="P5C_reductase"/>
    <property type="match status" value="1"/>
</dbReference>
<keyword evidence="3 4" id="KW-0560">Oxidoreductase</keyword>
<evidence type="ECO:0000256" key="2">
    <source>
        <dbReference type="ARBA" id="ARBA00022857"/>
    </source>
</evidence>
<keyword evidence="4" id="KW-0028">Amino-acid biosynthesis</keyword>
<proteinExistence type="inferred from homology"/>
<comment type="similarity">
    <text evidence="1 4">Belongs to the pyrroline-5-carboxylate reductase family.</text>
</comment>
<gene>
    <name evidence="4" type="primary">proC</name>
    <name evidence="8" type="ORF">ENO04_01365</name>
</gene>
<keyword evidence="2 4" id="KW-0521">NADP</keyword>
<name>A0A7C1E974_9CREN</name>
<dbReference type="PANTHER" id="PTHR11645:SF0">
    <property type="entry name" value="PYRROLINE-5-CARBOXYLATE REDUCTASE 3"/>
    <property type="match status" value="1"/>
</dbReference>
<dbReference type="Gene3D" id="3.40.50.720">
    <property type="entry name" value="NAD(P)-binding Rossmann-like Domain"/>
    <property type="match status" value="1"/>
</dbReference>
<protein>
    <recommendedName>
        <fullName evidence="4">Pyrroline-5-carboxylate reductase</fullName>
        <shortName evidence="4">P5C reductase</shortName>
        <shortName evidence="4">P5CR</shortName>
        <ecNumber evidence="4">1.5.1.2</ecNumber>
    </recommendedName>
    <alternativeName>
        <fullName evidence="4">PCA reductase</fullName>
    </alternativeName>
</protein>
<dbReference type="InterPro" id="IPR008927">
    <property type="entry name" value="6-PGluconate_DH-like_C_sf"/>
</dbReference>
<organism evidence="8">
    <name type="scientific">Fervidicoccus fontis</name>
    <dbReference type="NCBI Taxonomy" id="683846"/>
    <lineage>
        <taxon>Archaea</taxon>
        <taxon>Thermoproteota</taxon>
        <taxon>Thermoprotei</taxon>
        <taxon>Fervidicoccales</taxon>
        <taxon>Fervidicoccaceae</taxon>
        <taxon>Fervidicoccus</taxon>
    </lineage>
</organism>
<comment type="function">
    <text evidence="4">Catalyzes the reduction of 1-pyrroline-5-carboxylate (PCA) to L-proline.</text>
</comment>
<dbReference type="InterPro" id="IPR000304">
    <property type="entry name" value="Pyrroline-COOH_reductase"/>
</dbReference>
<evidence type="ECO:0000256" key="3">
    <source>
        <dbReference type="ARBA" id="ARBA00023002"/>
    </source>
</evidence>
<evidence type="ECO:0000259" key="7">
    <source>
        <dbReference type="Pfam" id="PF14748"/>
    </source>
</evidence>
<feature type="binding site" evidence="5">
    <location>
        <begin position="9"/>
        <end position="14"/>
    </location>
    <ligand>
        <name>NADP(+)</name>
        <dbReference type="ChEBI" id="CHEBI:58349"/>
    </ligand>
</feature>
<comment type="catalytic activity">
    <reaction evidence="4">
        <text>L-proline + NADP(+) = (S)-1-pyrroline-5-carboxylate + NADPH + 2 H(+)</text>
        <dbReference type="Rhea" id="RHEA:14109"/>
        <dbReference type="ChEBI" id="CHEBI:15378"/>
        <dbReference type="ChEBI" id="CHEBI:17388"/>
        <dbReference type="ChEBI" id="CHEBI:57783"/>
        <dbReference type="ChEBI" id="CHEBI:58349"/>
        <dbReference type="ChEBI" id="CHEBI:60039"/>
        <dbReference type="EC" id="1.5.1.2"/>
    </reaction>
</comment>
<feature type="domain" description="Pyrroline-5-carboxylate reductase dimerisation" evidence="7">
    <location>
        <begin position="156"/>
        <end position="254"/>
    </location>
</feature>
<evidence type="ECO:0000313" key="8">
    <source>
        <dbReference type="EMBL" id="HDS10261.1"/>
    </source>
</evidence>
<dbReference type="SUPFAM" id="SSF48179">
    <property type="entry name" value="6-phosphogluconate dehydrogenase C-terminal domain-like"/>
    <property type="match status" value="1"/>
</dbReference>
<dbReference type="GO" id="GO:0055129">
    <property type="term" value="P:L-proline biosynthetic process"/>
    <property type="evidence" value="ECO:0007669"/>
    <property type="project" value="UniProtKB-UniRule"/>
</dbReference>
<dbReference type="GO" id="GO:0005737">
    <property type="term" value="C:cytoplasm"/>
    <property type="evidence" value="ECO:0007669"/>
    <property type="project" value="UniProtKB-SubCell"/>
</dbReference>
<dbReference type="Pfam" id="PF03807">
    <property type="entry name" value="F420_oxidored"/>
    <property type="match status" value="1"/>
</dbReference>
<comment type="subcellular location">
    <subcellularLocation>
        <location evidence="4">Cytoplasm</location>
    </subcellularLocation>
</comment>
<sequence>MNAANIGIIGVGKLGFSLVQGLVKSGYPVSSIHVFDKSKSMLDRAAELGLKVCGSLEELVSFSNIIIISVRPNDVEGVARELAKIRVEGKKVISTAAFVSLRALEELIGTPSVYRAMPNIAAEVNSSFTALSPPNRKDIGIEKIFSYIGVVEWVDEQVLDALTITSSSTPAVVAELMDAFVLASLRAGVPLDVARRSVAMVFQGIGKLAEQKELWSIRNTVATPGGTTVRLLQKLYEHGVKEKLLSALVEAYEEFSKKLGEYREKEAKKE</sequence>